<dbReference type="EMBL" id="HAHM01000147">
    <property type="protein sequence ID" value="SNX34297.1"/>
    <property type="molecule type" value="Transcribed_RNA"/>
</dbReference>
<proteinExistence type="predicted"/>
<protein>
    <submittedName>
        <fullName evidence="2">U25-Liphistoxin-Lth1a_1</fullName>
    </submittedName>
</protein>
<accession>A0A4Q8K3T1</accession>
<dbReference type="AlphaFoldDB" id="A0A4Q8K3T1"/>
<sequence length="100" mass="11194">MGLKFFALFATLLIVLVEYEVTAQFTATDEERKLCEDRAKGRGLESVEKRKIWPCYITCHYANGEKENCNFKSGTPCCDYGPGPTGTCENGTCKMFGFGR</sequence>
<feature type="chain" id="PRO_5020466027" evidence="1">
    <location>
        <begin position="24"/>
        <end position="100"/>
    </location>
</feature>
<feature type="signal peptide" evidence="1">
    <location>
        <begin position="1"/>
        <end position="23"/>
    </location>
</feature>
<reference evidence="2" key="1">
    <citation type="submission" date="2017-05" db="EMBL/GenBank/DDBJ databases">
        <authorList>
            <person name="QRISCLOUD D."/>
        </authorList>
    </citation>
    <scope>NUCLEOTIDE SEQUENCE</scope>
</reference>
<organism evidence="2">
    <name type="scientific">Liphistius thaleban</name>
    <dbReference type="NCBI Taxonomy" id="1905330"/>
    <lineage>
        <taxon>Eukaryota</taxon>
        <taxon>Metazoa</taxon>
        <taxon>Ecdysozoa</taxon>
        <taxon>Arthropoda</taxon>
        <taxon>Chelicerata</taxon>
        <taxon>Arachnida</taxon>
        <taxon>Araneae</taxon>
        <taxon>Mesothelae</taxon>
        <taxon>Liphistiidae</taxon>
        <taxon>Liphistius</taxon>
    </lineage>
</organism>
<keyword evidence="1" id="KW-0732">Signal</keyword>
<evidence type="ECO:0000313" key="2">
    <source>
        <dbReference type="EMBL" id="SNX34297.1"/>
    </source>
</evidence>
<evidence type="ECO:0000256" key="1">
    <source>
        <dbReference type="SAM" id="SignalP"/>
    </source>
</evidence>
<name>A0A4Q8K3T1_9ARAC</name>
<reference evidence="2" key="2">
    <citation type="submission" date="2019-05" db="EMBL/GenBank/DDBJ databases">
        <title>Unravelling the molecular evolution of spider venoms.</title>
        <authorList>
            <person name="Pineda S."/>
        </authorList>
    </citation>
    <scope>NUCLEOTIDE SEQUENCE</scope>
</reference>